<dbReference type="SUPFAM" id="SSF55729">
    <property type="entry name" value="Acyl-CoA N-acyltransferases (Nat)"/>
    <property type="match status" value="1"/>
</dbReference>
<keyword evidence="3" id="KW-1185">Reference proteome</keyword>
<accession>A0A1C3EDJ8</accession>
<protein>
    <recommendedName>
        <fullName evidence="1">N-acetyltransferase domain-containing protein</fullName>
    </recommendedName>
</protein>
<name>A0A1C3EDJ8_9GAMM</name>
<dbReference type="GO" id="GO:0008999">
    <property type="term" value="F:protein-N-terminal-alanine acetyltransferase activity"/>
    <property type="evidence" value="ECO:0007669"/>
    <property type="project" value="TreeGrafter"/>
</dbReference>
<organism evidence="2 3">
    <name type="scientific">Veronia pacifica</name>
    <dbReference type="NCBI Taxonomy" id="1080227"/>
    <lineage>
        <taxon>Bacteria</taxon>
        <taxon>Pseudomonadati</taxon>
        <taxon>Pseudomonadota</taxon>
        <taxon>Gammaproteobacteria</taxon>
        <taxon>Vibrionales</taxon>
        <taxon>Vibrionaceae</taxon>
        <taxon>Veronia</taxon>
    </lineage>
</organism>
<dbReference type="Pfam" id="PF13302">
    <property type="entry name" value="Acetyltransf_3"/>
    <property type="match status" value="1"/>
</dbReference>
<dbReference type="Gene3D" id="3.40.630.30">
    <property type="match status" value="1"/>
</dbReference>
<sequence length="185" mass="20832">MQHVRVLAEDTVYQIRQLVETDSASLYRHYKSCQSSATFVSSPYHQHESETLMAIQRWQQSYQVSSPNVLTYGIAFADSDEVVGLLVLVFTDKHAEIHIGLSVAQSGKGLATNVCLDGLKYLKRCGFDEVRTAPHCEHYASIRVLEKCGFENRGLLKNYASFPRLGKGMFDCADMRISLSKQSFL</sequence>
<feature type="domain" description="N-acetyltransferase" evidence="1">
    <location>
        <begin position="13"/>
        <end position="180"/>
    </location>
</feature>
<dbReference type="EMBL" id="LYBM01000038">
    <property type="protein sequence ID" value="ODA31305.1"/>
    <property type="molecule type" value="Genomic_DNA"/>
</dbReference>
<comment type="caution">
    <text evidence="2">The sequence shown here is derived from an EMBL/GenBank/DDBJ whole genome shotgun (WGS) entry which is preliminary data.</text>
</comment>
<evidence type="ECO:0000313" key="2">
    <source>
        <dbReference type="EMBL" id="ODA31305.1"/>
    </source>
</evidence>
<gene>
    <name evidence="2" type="ORF">A8L45_17605</name>
</gene>
<dbReference type="RefSeq" id="WP_068904675.1">
    <property type="nucleotide sequence ID" value="NZ_JBHUIF010000012.1"/>
</dbReference>
<evidence type="ECO:0000259" key="1">
    <source>
        <dbReference type="PROSITE" id="PS51186"/>
    </source>
</evidence>
<dbReference type="GO" id="GO:0005737">
    <property type="term" value="C:cytoplasm"/>
    <property type="evidence" value="ECO:0007669"/>
    <property type="project" value="TreeGrafter"/>
</dbReference>
<proteinExistence type="predicted"/>
<evidence type="ECO:0000313" key="3">
    <source>
        <dbReference type="Proteomes" id="UP000094936"/>
    </source>
</evidence>
<dbReference type="STRING" id="1080227.A8L45_17605"/>
<dbReference type="InterPro" id="IPR016181">
    <property type="entry name" value="Acyl_CoA_acyltransferase"/>
</dbReference>
<dbReference type="PROSITE" id="PS51186">
    <property type="entry name" value="GNAT"/>
    <property type="match status" value="1"/>
</dbReference>
<dbReference type="AlphaFoldDB" id="A0A1C3EDJ8"/>
<dbReference type="PANTHER" id="PTHR43792">
    <property type="entry name" value="GNAT FAMILY, PUTATIVE (AFU_ORTHOLOGUE AFUA_3G00765)-RELATED-RELATED"/>
    <property type="match status" value="1"/>
</dbReference>
<dbReference type="InterPro" id="IPR051531">
    <property type="entry name" value="N-acetyltransferase"/>
</dbReference>
<dbReference type="PANTHER" id="PTHR43792:SF9">
    <property type="entry name" value="RIBOSOMAL-PROTEIN-ALANINE ACETYLTRANSFERASE"/>
    <property type="match status" value="1"/>
</dbReference>
<dbReference type="Proteomes" id="UP000094936">
    <property type="component" value="Unassembled WGS sequence"/>
</dbReference>
<dbReference type="InterPro" id="IPR000182">
    <property type="entry name" value="GNAT_dom"/>
</dbReference>
<reference evidence="2 3" key="1">
    <citation type="submission" date="2016-05" db="EMBL/GenBank/DDBJ databases">
        <title>Genomic Taxonomy of the Vibrionaceae.</title>
        <authorList>
            <person name="Gomez-Gil B."/>
            <person name="Enciso-Ibarra J."/>
        </authorList>
    </citation>
    <scope>NUCLEOTIDE SEQUENCE [LARGE SCALE GENOMIC DNA]</scope>
    <source>
        <strain evidence="2 3">CAIM 1920</strain>
    </source>
</reference>